<keyword evidence="3" id="KW-1185">Reference proteome</keyword>
<dbReference type="GO" id="GO:0005829">
    <property type="term" value="C:cytosol"/>
    <property type="evidence" value="ECO:0007669"/>
    <property type="project" value="TreeGrafter"/>
</dbReference>
<name>J4I9R8_9APHY</name>
<dbReference type="GO" id="GO:0070628">
    <property type="term" value="F:proteasome binding"/>
    <property type="evidence" value="ECO:0007669"/>
    <property type="project" value="InterPro"/>
</dbReference>
<feature type="domain" description="Proteasome activator Blm10 middle HEAT repeats region" evidence="1">
    <location>
        <begin position="396"/>
        <end position="478"/>
    </location>
</feature>
<dbReference type="OrthoDB" id="17907at2759"/>
<evidence type="ECO:0000259" key="1">
    <source>
        <dbReference type="Pfam" id="PF16507"/>
    </source>
</evidence>
<reference evidence="2 3" key="1">
    <citation type="journal article" date="2012" name="Appl. Environ. Microbiol.">
        <title>Short-read sequencing for genomic analysis of the brown rot fungus Fibroporia radiculosa.</title>
        <authorList>
            <person name="Tang J.D."/>
            <person name="Perkins A.D."/>
            <person name="Sonstegard T.S."/>
            <person name="Schroeder S.G."/>
            <person name="Burgess S.C."/>
            <person name="Diehl S.V."/>
        </authorList>
    </citation>
    <scope>NUCLEOTIDE SEQUENCE [LARGE SCALE GENOMIC DNA]</scope>
    <source>
        <strain evidence="2 3">TFFH 294</strain>
    </source>
</reference>
<dbReference type="RefSeq" id="XP_012180919.1">
    <property type="nucleotide sequence ID" value="XM_012325529.1"/>
</dbReference>
<dbReference type="Proteomes" id="UP000006352">
    <property type="component" value="Unassembled WGS sequence"/>
</dbReference>
<evidence type="ECO:0000313" key="2">
    <source>
        <dbReference type="EMBL" id="CCM01636.1"/>
    </source>
</evidence>
<dbReference type="PANTHER" id="PTHR32170">
    <property type="entry name" value="PROTEASOME ACTIVATOR COMPLEX SUBUNIT 4"/>
    <property type="match status" value="1"/>
</dbReference>
<dbReference type="GO" id="GO:0005634">
    <property type="term" value="C:nucleus"/>
    <property type="evidence" value="ECO:0007669"/>
    <property type="project" value="TreeGrafter"/>
</dbReference>
<dbReference type="InterPro" id="IPR035309">
    <property type="entry name" value="PSME4"/>
</dbReference>
<dbReference type="InterPro" id="IPR032430">
    <property type="entry name" value="Blm10_mid"/>
</dbReference>
<dbReference type="GO" id="GO:0010499">
    <property type="term" value="P:proteasomal ubiquitin-independent protein catabolic process"/>
    <property type="evidence" value="ECO:0007669"/>
    <property type="project" value="TreeGrafter"/>
</dbReference>
<accession>J4I9R8</accession>
<dbReference type="GO" id="GO:0016504">
    <property type="term" value="F:peptidase activator activity"/>
    <property type="evidence" value="ECO:0007669"/>
    <property type="project" value="InterPro"/>
</dbReference>
<dbReference type="HOGENOM" id="CLU_539713_0_0_1"/>
<gene>
    <name evidence="2" type="ORF">FIBRA_03697</name>
</gene>
<dbReference type="PANTHER" id="PTHR32170:SF3">
    <property type="entry name" value="PROTEASOME ACTIVATOR COMPLEX SUBUNIT 4"/>
    <property type="match status" value="1"/>
</dbReference>
<proteinExistence type="predicted"/>
<dbReference type="GeneID" id="24096547"/>
<dbReference type="Pfam" id="PF16507">
    <property type="entry name" value="HEAT_PSME4_mid"/>
    <property type="match status" value="1"/>
</dbReference>
<sequence length="505" mass="57229">MTDISDTLHLGFVSCSTGFSMDNEDMSVPDSPSWGSGTLTPGQSASERQRAALHSYIDSLPYKCESVEEMQAKLEHIISRISICAETKNWLVLTTWDGMLQCWLLMHYPMTKSMRAKLVRLYFELCLVPGIEPRVVRNWADMLSRLLSNKPDHRRKLESSDLQLPWKPLWRVLQKELWPKKRLNDSSRNMNNILLFVAEQCRRYFPADEIPEMLQTFLPLLTKERVLTMIPVMTSFLPPTHTHLFMPILFKFWEAFNSSVIDDRMVELCGDLSEEHVAGEQGDAGEDGGAEWKDVGVWSESDWHFLATKALASMNVPIGATRGASTTAGIADITGDKQSLRIKKPINRSNGLAKLFVYSMCLDGPIREDHSRQVQGAIDTSHSMGFLAGSRALDSLDKLITSTESYFHPSNYGHWSLSLTLFVHRITAEFAKRWKEEQESSCRTPITRRLTPDIRRAFVMILRTPALLAMFSKDPFSMILSCPICLSAPIAASRLSTRRIARPPL</sequence>
<evidence type="ECO:0000313" key="3">
    <source>
        <dbReference type="Proteomes" id="UP000006352"/>
    </source>
</evidence>
<dbReference type="STRING" id="599839.J4I9R8"/>
<dbReference type="AlphaFoldDB" id="J4I9R8"/>
<dbReference type="EMBL" id="HE797042">
    <property type="protein sequence ID" value="CCM01636.1"/>
    <property type="molecule type" value="Genomic_DNA"/>
</dbReference>
<protein>
    <recommendedName>
        <fullName evidence="1">Proteasome activator Blm10 middle HEAT repeats region domain-containing protein</fullName>
    </recommendedName>
</protein>
<dbReference type="InParanoid" id="J4I9R8"/>
<organism evidence="2 3">
    <name type="scientific">Fibroporia radiculosa</name>
    <dbReference type="NCBI Taxonomy" id="599839"/>
    <lineage>
        <taxon>Eukaryota</taxon>
        <taxon>Fungi</taxon>
        <taxon>Dikarya</taxon>
        <taxon>Basidiomycota</taxon>
        <taxon>Agaricomycotina</taxon>
        <taxon>Agaricomycetes</taxon>
        <taxon>Polyporales</taxon>
        <taxon>Fibroporiaceae</taxon>
        <taxon>Fibroporia</taxon>
    </lineage>
</organism>